<dbReference type="GO" id="GO:0006369">
    <property type="term" value="P:termination of RNA polymerase II transcription"/>
    <property type="evidence" value="ECO:0007669"/>
    <property type="project" value="TreeGrafter"/>
</dbReference>
<evidence type="ECO:0000256" key="3">
    <source>
        <dbReference type="ARBA" id="ARBA00022723"/>
    </source>
</evidence>
<dbReference type="GO" id="GO:0005524">
    <property type="term" value="F:ATP binding"/>
    <property type="evidence" value="ECO:0007669"/>
    <property type="project" value="UniProtKB-KW"/>
</dbReference>
<evidence type="ECO:0000256" key="6">
    <source>
        <dbReference type="ARBA" id="ARBA00022771"/>
    </source>
</evidence>
<accession>A0A663MJW4</accession>
<dbReference type="Gene3D" id="3.40.50.300">
    <property type="entry name" value="P-loop containing nucleotide triphosphate hydrolases"/>
    <property type="match status" value="1"/>
</dbReference>
<dbReference type="InterPro" id="IPR027417">
    <property type="entry name" value="P-loop_NTPase"/>
</dbReference>
<dbReference type="InterPro" id="IPR045055">
    <property type="entry name" value="DNA2/NAM7-like"/>
</dbReference>
<dbReference type="Proteomes" id="UP000472269">
    <property type="component" value="Unplaced"/>
</dbReference>
<evidence type="ECO:0000256" key="16">
    <source>
        <dbReference type="ARBA" id="ARBA00066212"/>
    </source>
</evidence>
<dbReference type="GO" id="GO:0016604">
    <property type="term" value="C:nuclear body"/>
    <property type="evidence" value="ECO:0007669"/>
    <property type="project" value="TreeGrafter"/>
</dbReference>
<dbReference type="GO" id="GO:0006281">
    <property type="term" value="P:DNA repair"/>
    <property type="evidence" value="ECO:0007669"/>
    <property type="project" value="UniProtKB-KW"/>
</dbReference>
<evidence type="ECO:0000256" key="17">
    <source>
        <dbReference type="ARBA" id="ARBA00072540"/>
    </source>
</evidence>
<evidence type="ECO:0000313" key="21">
    <source>
        <dbReference type="Proteomes" id="UP000472269"/>
    </source>
</evidence>
<dbReference type="GO" id="GO:0043139">
    <property type="term" value="F:5'-3' DNA helicase activity"/>
    <property type="evidence" value="ECO:0007669"/>
    <property type="project" value="UniProtKB-EC"/>
</dbReference>
<keyword evidence="9" id="KW-0862">Zinc</keyword>
<evidence type="ECO:0000259" key="19">
    <source>
        <dbReference type="Pfam" id="PF13087"/>
    </source>
</evidence>
<comment type="subcellular location">
    <subcellularLocation>
        <location evidence="1">Nucleus</location>
    </subcellularLocation>
</comment>
<evidence type="ECO:0000256" key="1">
    <source>
        <dbReference type="ARBA" id="ARBA00004123"/>
    </source>
</evidence>
<keyword evidence="12" id="KW-0413">Isomerase</keyword>
<evidence type="ECO:0000256" key="9">
    <source>
        <dbReference type="ARBA" id="ARBA00022833"/>
    </source>
</evidence>
<dbReference type="PANTHER" id="PTHR10887:SF531">
    <property type="entry name" value="PROTEIN ZGRF1"/>
    <property type="match status" value="1"/>
</dbReference>
<reference evidence="20" key="1">
    <citation type="submission" date="2025-08" db="UniProtKB">
        <authorList>
            <consortium name="Ensembl"/>
        </authorList>
    </citation>
    <scope>IDENTIFICATION</scope>
</reference>
<evidence type="ECO:0000256" key="13">
    <source>
        <dbReference type="ARBA" id="ARBA00023242"/>
    </source>
</evidence>
<comment type="subunit">
    <text evidence="16">Interacts with DNA repair protein RAD51; the interaction promotes RAD51 strand exchange activity. Also interacts with DNA repair proteins EXO1 and BRCA1; the interactions are increased following DNA damage induction.</text>
</comment>
<evidence type="ECO:0000256" key="15">
    <source>
        <dbReference type="ARBA" id="ARBA00048954"/>
    </source>
</evidence>
<keyword evidence="6" id="KW-0863">Zinc-finger</keyword>
<organism evidence="20 21">
    <name type="scientific">Athene cunicularia</name>
    <name type="common">Burrowing owl</name>
    <name type="synonym">Speotyto cunicularia</name>
    <dbReference type="NCBI Taxonomy" id="194338"/>
    <lineage>
        <taxon>Eukaryota</taxon>
        <taxon>Metazoa</taxon>
        <taxon>Chordata</taxon>
        <taxon>Craniata</taxon>
        <taxon>Vertebrata</taxon>
        <taxon>Euteleostomi</taxon>
        <taxon>Archelosauria</taxon>
        <taxon>Archosauria</taxon>
        <taxon>Dinosauria</taxon>
        <taxon>Saurischia</taxon>
        <taxon>Theropoda</taxon>
        <taxon>Coelurosauria</taxon>
        <taxon>Aves</taxon>
        <taxon>Neognathae</taxon>
        <taxon>Neoaves</taxon>
        <taxon>Telluraves</taxon>
        <taxon>Strigiformes</taxon>
        <taxon>Strigidae</taxon>
        <taxon>Athene</taxon>
    </lineage>
</organism>
<keyword evidence="13" id="KW-0539">Nucleus</keyword>
<keyword evidence="21" id="KW-1185">Reference proteome</keyword>
<dbReference type="InterPro" id="IPR041679">
    <property type="entry name" value="DNA2/NAM7-like_C"/>
</dbReference>
<reference evidence="20" key="2">
    <citation type="submission" date="2025-09" db="UniProtKB">
        <authorList>
            <consortium name="Ensembl"/>
        </authorList>
    </citation>
    <scope>IDENTIFICATION</scope>
</reference>
<evidence type="ECO:0000256" key="2">
    <source>
        <dbReference type="ARBA" id="ARBA00022553"/>
    </source>
</evidence>
<keyword evidence="8" id="KW-0347">Helicase</keyword>
<keyword evidence="3" id="KW-0479">Metal-binding</keyword>
<name>A0A663MJW4_ATHCN</name>
<sequence length="230" mass="26121">MGHKPILLRTQYRCHPAISAIANELFYEGNLTDGVSEQDRSPLVDWLPTLCFYSVNGVEQIERDNSFYNMAEVHFTVKLIQSLVASGIEGSAVGVITLYKSQMCKIQNLLSGIYSEAFEVKAVQVSTVDAFQGAEKEIIVLSCVRTRQIGFIDSEKRMNVALTRAKRHLLIVGNLACLSRNRLWGRVIHHCKGLENGLQHVSHCEQQLNDILKCYLEKRKEKEQKKKKEK</sequence>
<evidence type="ECO:0000256" key="7">
    <source>
        <dbReference type="ARBA" id="ARBA00022801"/>
    </source>
</evidence>
<dbReference type="Ensembl" id="ENSACUT00000013035.1">
    <property type="protein sequence ID" value="ENSACUP00000012209.1"/>
    <property type="gene ID" value="ENSACUG00000008257.1"/>
</dbReference>
<evidence type="ECO:0000256" key="4">
    <source>
        <dbReference type="ARBA" id="ARBA00022741"/>
    </source>
</evidence>
<protein>
    <recommendedName>
        <fullName evidence="17">5'-3' DNA helicase ZGRF1</fullName>
        <ecNumber evidence="14">5.6.2.3</ecNumber>
    </recommendedName>
    <alternativeName>
        <fullName evidence="18">GRF-type zinc finger domain-containing protein 1</fullName>
    </alternativeName>
</protein>
<feature type="domain" description="DNA2/NAM7 helicase-like C-terminal" evidence="19">
    <location>
        <begin position="3"/>
        <end position="174"/>
    </location>
</feature>
<keyword evidence="7" id="KW-0378">Hydrolase</keyword>
<dbReference type="PANTHER" id="PTHR10887">
    <property type="entry name" value="DNA2/NAM7 HELICASE FAMILY"/>
    <property type="match status" value="1"/>
</dbReference>
<evidence type="ECO:0000256" key="11">
    <source>
        <dbReference type="ARBA" id="ARBA00023204"/>
    </source>
</evidence>
<keyword evidence="2" id="KW-0597">Phosphoprotein</keyword>
<keyword evidence="11" id="KW-0234">DNA repair</keyword>
<keyword evidence="10" id="KW-0067">ATP-binding</keyword>
<evidence type="ECO:0000256" key="14">
    <source>
        <dbReference type="ARBA" id="ARBA00044969"/>
    </source>
</evidence>
<dbReference type="GO" id="GO:0008270">
    <property type="term" value="F:zinc ion binding"/>
    <property type="evidence" value="ECO:0007669"/>
    <property type="project" value="UniProtKB-KW"/>
</dbReference>
<dbReference type="FunFam" id="3.40.50.300:FF:001087">
    <property type="entry name" value="ZGRF1 isoform 9"/>
    <property type="match status" value="1"/>
</dbReference>
<dbReference type="Pfam" id="PF13087">
    <property type="entry name" value="AAA_12"/>
    <property type="match status" value="1"/>
</dbReference>
<keyword evidence="4" id="KW-0547">Nucleotide-binding</keyword>
<dbReference type="InterPro" id="IPR047187">
    <property type="entry name" value="SF1_C_Upf1"/>
</dbReference>
<evidence type="ECO:0000313" key="20">
    <source>
        <dbReference type="Ensembl" id="ENSACUP00000012209.1"/>
    </source>
</evidence>
<proteinExistence type="predicted"/>
<dbReference type="EC" id="5.6.2.3" evidence="14"/>
<dbReference type="GO" id="GO:0001147">
    <property type="term" value="F:transcription termination site sequence-specific DNA binding"/>
    <property type="evidence" value="ECO:0007669"/>
    <property type="project" value="TreeGrafter"/>
</dbReference>
<dbReference type="OMA" id="ANDLFYA"/>
<keyword evidence="5" id="KW-0227">DNA damage</keyword>
<comment type="catalytic activity">
    <reaction evidence="15">
        <text>ATP + H2O = ADP + phosphate + H(+)</text>
        <dbReference type="Rhea" id="RHEA:13065"/>
        <dbReference type="ChEBI" id="CHEBI:15377"/>
        <dbReference type="ChEBI" id="CHEBI:15378"/>
        <dbReference type="ChEBI" id="CHEBI:30616"/>
        <dbReference type="ChEBI" id="CHEBI:43474"/>
        <dbReference type="ChEBI" id="CHEBI:456216"/>
        <dbReference type="EC" id="5.6.2.3"/>
    </reaction>
</comment>
<dbReference type="GO" id="GO:0016787">
    <property type="term" value="F:hydrolase activity"/>
    <property type="evidence" value="ECO:0007669"/>
    <property type="project" value="UniProtKB-KW"/>
</dbReference>
<evidence type="ECO:0000256" key="12">
    <source>
        <dbReference type="ARBA" id="ARBA00023235"/>
    </source>
</evidence>
<evidence type="ECO:0000256" key="10">
    <source>
        <dbReference type="ARBA" id="ARBA00022840"/>
    </source>
</evidence>
<evidence type="ECO:0000256" key="8">
    <source>
        <dbReference type="ARBA" id="ARBA00022806"/>
    </source>
</evidence>
<dbReference type="SUPFAM" id="SSF52540">
    <property type="entry name" value="P-loop containing nucleoside triphosphate hydrolases"/>
    <property type="match status" value="1"/>
</dbReference>
<dbReference type="CDD" id="cd18808">
    <property type="entry name" value="SF1_C_Upf1"/>
    <property type="match status" value="1"/>
</dbReference>
<evidence type="ECO:0000256" key="5">
    <source>
        <dbReference type="ARBA" id="ARBA00022763"/>
    </source>
</evidence>
<dbReference type="AlphaFoldDB" id="A0A663MJW4"/>
<evidence type="ECO:0000256" key="18">
    <source>
        <dbReference type="ARBA" id="ARBA00083828"/>
    </source>
</evidence>